<keyword evidence="1" id="KW-1133">Transmembrane helix</keyword>
<keyword evidence="3" id="KW-1185">Reference proteome</keyword>
<dbReference type="Proteomes" id="UP000248745">
    <property type="component" value="Unassembled WGS sequence"/>
</dbReference>
<gene>
    <name evidence="2" type="ORF">DN068_21730</name>
</gene>
<comment type="caution">
    <text evidence="2">The sequence shown here is derived from an EMBL/GenBank/DDBJ whole genome shotgun (WGS) entry which is preliminary data.</text>
</comment>
<proteinExistence type="predicted"/>
<protein>
    <submittedName>
        <fullName evidence="2">Uncharacterized protein</fullName>
    </submittedName>
</protein>
<evidence type="ECO:0000313" key="2">
    <source>
        <dbReference type="EMBL" id="PZF70785.1"/>
    </source>
</evidence>
<name>A0A2W2A6A7_9BACT</name>
<feature type="transmembrane region" description="Helical" evidence="1">
    <location>
        <begin position="12"/>
        <end position="32"/>
    </location>
</feature>
<dbReference type="AlphaFoldDB" id="A0A2W2A6A7"/>
<dbReference type="EMBL" id="QKTW01000031">
    <property type="protein sequence ID" value="PZF70785.1"/>
    <property type="molecule type" value="Genomic_DNA"/>
</dbReference>
<accession>A0A2W2A6A7</accession>
<evidence type="ECO:0000256" key="1">
    <source>
        <dbReference type="SAM" id="Phobius"/>
    </source>
</evidence>
<evidence type="ECO:0000313" key="3">
    <source>
        <dbReference type="Proteomes" id="UP000248745"/>
    </source>
</evidence>
<keyword evidence="1" id="KW-0472">Membrane</keyword>
<reference evidence="2 3" key="1">
    <citation type="submission" date="2018-06" db="EMBL/GenBank/DDBJ databases">
        <title>Mucibacter soli gen. nov., sp. nov., a new member of the family Chitinophagaceae producing mucin.</title>
        <authorList>
            <person name="Kim M.-K."/>
            <person name="Park S."/>
            <person name="Kim T.-S."/>
            <person name="Joung Y."/>
            <person name="Han J.-H."/>
            <person name="Kim S.B."/>
        </authorList>
    </citation>
    <scope>NUCLEOTIDE SEQUENCE [LARGE SCALE GENOMIC DNA]</scope>
    <source>
        <strain evidence="2 3">R1-15</strain>
    </source>
</reference>
<keyword evidence="1" id="KW-0812">Transmembrane</keyword>
<organism evidence="2 3">
    <name type="scientific">Taibaiella soli</name>
    <dbReference type="NCBI Taxonomy" id="1649169"/>
    <lineage>
        <taxon>Bacteria</taxon>
        <taxon>Pseudomonadati</taxon>
        <taxon>Bacteroidota</taxon>
        <taxon>Chitinophagia</taxon>
        <taxon>Chitinophagales</taxon>
        <taxon>Chitinophagaceae</taxon>
        <taxon>Taibaiella</taxon>
    </lineage>
</organism>
<sequence>MLPITIESMRIAYLKWILTWSLALLPLIFHFCKQFFTTIHVPLDEVCGNGELFLVSIVVVGEPFSRLIIAKVNPATTLGYVISSLMLLLFCTYMYALIDLSPEMSSICSAESQTVESNSGVSTIKAKEIEKIRQIKTMKISVSLSTFAAALIIGGFAVYHTHKNGHH</sequence>
<feature type="transmembrane region" description="Helical" evidence="1">
    <location>
        <begin position="78"/>
        <end position="98"/>
    </location>
</feature>
<feature type="transmembrane region" description="Helical" evidence="1">
    <location>
        <begin position="140"/>
        <end position="159"/>
    </location>
</feature>